<dbReference type="AlphaFoldDB" id="A0A0A9F3N2"/>
<sequence length="47" mass="5617">MLNSWYLLIMKYPCSSIHTDLCKHTFQTKIQISLPYTRKEIARTITK</sequence>
<evidence type="ECO:0000313" key="1">
    <source>
        <dbReference type="EMBL" id="JAE02908.1"/>
    </source>
</evidence>
<name>A0A0A9F3N2_ARUDO</name>
<reference evidence="1" key="1">
    <citation type="submission" date="2014-09" db="EMBL/GenBank/DDBJ databases">
        <authorList>
            <person name="Magalhaes I.L.F."/>
            <person name="Oliveira U."/>
            <person name="Santos F.R."/>
            <person name="Vidigal T.H.D.A."/>
            <person name="Brescovit A.D."/>
            <person name="Santos A.J."/>
        </authorList>
    </citation>
    <scope>NUCLEOTIDE SEQUENCE</scope>
    <source>
        <tissue evidence="1">Shoot tissue taken approximately 20 cm above the soil surface</tissue>
    </source>
</reference>
<accession>A0A0A9F3N2</accession>
<reference evidence="1" key="2">
    <citation type="journal article" date="2015" name="Data Brief">
        <title>Shoot transcriptome of the giant reed, Arundo donax.</title>
        <authorList>
            <person name="Barrero R.A."/>
            <person name="Guerrero F.D."/>
            <person name="Moolhuijzen P."/>
            <person name="Goolsby J.A."/>
            <person name="Tidwell J."/>
            <person name="Bellgard S.E."/>
            <person name="Bellgard M.I."/>
        </authorList>
    </citation>
    <scope>NUCLEOTIDE SEQUENCE</scope>
    <source>
        <tissue evidence="1">Shoot tissue taken approximately 20 cm above the soil surface</tissue>
    </source>
</reference>
<organism evidence="1">
    <name type="scientific">Arundo donax</name>
    <name type="common">Giant reed</name>
    <name type="synonym">Donax arundinaceus</name>
    <dbReference type="NCBI Taxonomy" id="35708"/>
    <lineage>
        <taxon>Eukaryota</taxon>
        <taxon>Viridiplantae</taxon>
        <taxon>Streptophyta</taxon>
        <taxon>Embryophyta</taxon>
        <taxon>Tracheophyta</taxon>
        <taxon>Spermatophyta</taxon>
        <taxon>Magnoliopsida</taxon>
        <taxon>Liliopsida</taxon>
        <taxon>Poales</taxon>
        <taxon>Poaceae</taxon>
        <taxon>PACMAD clade</taxon>
        <taxon>Arundinoideae</taxon>
        <taxon>Arundineae</taxon>
        <taxon>Arundo</taxon>
    </lineage>
</organism>
<dbReference type="EMBL" id="GBRH01194988">
    <property type="protein sequence ID" value="JAE02908.1"/>
    <property type="molecule type" value="Transcribed_RNA"/>
</dbReference>
<proteinExistence type="predicted"/>
<protein>
    <submittedName>
        <fullName evidence="1">Uncharacterized protein</fullName>
    </submittedName>
</protein>